<dbReference type="PANTHER" id="PTHR33529">
    <property type="entry name" value="SLR0882 PROTEIN-RELATED"/>
    <property type="match status" value="1"/>
</dbReference>
<dbReference type="EMBL" id="LAZR01022946">
    <property type="protein sequence ID" value="KKL80132.1"/>
    <property type="molecule type" value="Genomic_DNA"/>
</dbReference>
<accession>A0A0F9HY98</accession>
<keyword evidence="4 6" id="KW-1133">Transmembrane helix</keyword>
<reference evidence="7" key="1">
    <citation type="journal article" date="2015" name="Nature">
        <title>Complex archaea that bridge the gap between prokaryotes and eukaryotes.</title>
        <authorList>
            <person name="Spang A."/>
            <person name="Saw J.H."/>
            <person name="Jorgensen S.L."/>
            <person name="Zaremba-Niedzwiedzka K."/>
            <person name="Martijn J."/>
            <person name="Lind A.E."/>
            <person name="van Eijk R."/>
            <person name="Schleper C."/>
            <person name="Guy L."/>
            <person name="Ettema T.J."/>
        </authorList>
    </citation>
    <scope>NUCLEOTIDE SEQUENCE</scope>
</reference>
<feature type="transmembrane region" description="Helical" evidence="6">
    <location>
        <begin position="300"/>
        <end position="320"/>
    </location>
</feature>
<dbReference type="InterPro" id="IPR005495">
    <property type="entry name" value="LptG/LptF_permease"/>
</dbReference>
<keyword evidence="3 6" id="KW-0812">Transmembrane</keyword>
<evidence type="ECO:0000256" key="1">
    <source>
        <dbReference type="ARBA" id="ARBA00004651"/>
    </source>
</evidence>
<keyword evidence="2" id="KW-1003">Cell membrane</keyword>
<comment type="caution">
    <text evidence="7">The sequence shown here is derived from an EMBL/GenBank/DDBJ whole genome shotgun (WGS) entry which is preliminary data.</text>
</comment>
<evidence type="ECO:0000256" key="4">
    <source>
        <dbReference type="ARBA" id="ARBA00022989"/>
    </source>
</evidence>
<dbReference type="AlphaFoldDB" id="A0A0F9HY98"/>
<evidence type="ECO:0000256" key="5">
    <source>
        <dbReference type="ARBA" id="ARBA00023136"/>
    </source>
</evidence>
<evidence type="ECO:0000313" key="7">
    <source>
        <dbReference type="EMBL" id="KKL80132.1"/>
    </source>
</evidence>
<evidence type="ECO:0000256" key="2">
    <source>
        <dbReference type="ARBA" id="ARBA00022475"/>
    </source>
</evidence>
<feature type="transmembrane region" description="Helical" evidence="6">
    <location>
        <begin position="49"/>
        <end position="76"/>
    </location>
</feature>
<keyword evidence="5 6" id="KW-0472">Membrane</keyword>
<sequence length="355" mass="40163">MPLYKQYIREFLLLLVIVVVGLAVVSNMYDSMGKIGDFKRFDPAISQMLMYWVYTLPRHILYLLPMGTLVSGMFTIGHASRNRELVAYMAAGGRLKLLLVPFVVMGALISLFAFFMSEVVVPASSEKVVEIEESIKSGNKLTVRRVKGVTWLRAEDGSIVKIDLYVPGKDFYKGFTVFSTDDNRITSIINADRARYNEDEDAWYLQNVSDYRPASGEMKFKRQMIWSALGSPAVFSGKPKKPYEMTLFELRDYIRRLKETGFVNMRLNVEMHSKLSYPFINLIVLVLGVSFAAKRNIGGLFAATFSLIFTLAYWFGYTILLSMGYAGIVPPLLAVWAMPVAFGALSAWLFIQIPE</sequence>
<comment type="subcellular location">
    <subcellularLocation>
        <location evidence="1">Cell membrane</location>
        <topology evidence="1">Multi-pass membrane protein</topology>
    </subcellularLocation>
</comment>
<evidence type="ECO:0008006" key="8">
    <source>
        <dbReference type="Google" id="ProtNLM"/>
    </source>
</evidence>
<dbReference type="Pfam" id="PF03739">
    <property type="entry name" value="LptF_LptG"/>
    <property type="match status" value="1"/>
</dbReference>
<feature type="transmembrane region" description="Helical" evidence="6">
    <location>
        <begin position="275"/>
        <end position="293"/>
    </location>
</feature>
<name>A0A0F9HY98_9ZZZZ</name>
<proteinExistence type="predicted"/>
<gene>
    <name evidence="7" type="ORF">LCGC14_2007810</name>
</gene>
<dbReference type="GO" id="GO:0015920">
    <property type="term" value="P:lipopolysaccharide transport"/>
    <property type="evidence" value="ECO:0007669"/>
    <property type="project" value="TreeGrafter"/>
</dbReference>
<organism evidence="7">
    <name type="scientific">marine sediment metagenome</name>
    <dbReference type="NCBI Taxonomy" id="412755"/>
    <lineage>
        <taxon>unclassified sequences</taxon>
        <taxon>metagenomes</taxon>
        <taxon>ecological metagenomes</taxon>
    </lineage>
</organism>
<protein>
    <recommendedName>
        <fullName evidence="8">LPS export ABC transporter permease LptG</fullName>
    </recommendedName>
</protein>
<feature type="transmembrane region" description="Helical" evidence="6">
    <location>
        <begin position="12"/>
        <end position="29"/>
    </location>
</feature>
<feature type="transmembrane region" description="Helical" evidence="6">
    <location>
        <begin position="97"/>
        <end position="116"/>
    </location>
</feature>
<feature type="transmembrane region" description="Helical" evidence="6">
    <location>
        <begin position="332"/>
        <end position="351"/>
    </location>
</feature>
<dbReference type="GO" id="GO:0043190">
    <property type="term" value="C:ATP-binding cassette (ABC) transporter complex"/>
    <property type="evidence" value="ECO:0007669"/>
    <property type="project" value="TreeGrafter"/>
</dbReference>
<evidence type="ECO:0000256" key="6">
    <source>
        <dbReference type="SAM" id="Phobius"/>
    </source>
</evidence>
<evidence type="ECO:0000256" key="3">
    <source>
        <dbReference type="ARBA" id="ARBA00022692"/>
    </source>
</evidence>
<dbReference type="PANTHER" id="PTHR33529:SF8">
    <property type="entry name" value="PERMEASE, YJGP_YJGQ FAMILY"/>
    <property type="match status" value="1"/>
</dbReference>